<evidence type="ECO:0000256" key="3">
    <source>
        <dbReference type="ARBA" id="ARBA00022692"/>
    </source>
</evidence>
<name>A0A8E7EG87_9EURY</name>
<evidence type="ECO:0000313" key="10">
    <source>
        <dbReference type="Proteomes" id="UP000680656"/>
    </source>
</evidence>
<dbReference type="InterPro" id="IPR036837">
    <property type="entry name" value="Cation_efflux_CTD_sf"/>
</dbReference>
<dbReference type="GO" id="GO:0016020">
    <property type="term" value="C:membrane"/>
    <property type="evidence" value="ECO:0007669"/>
    <property type="project" value="UniProtKB-SubCell"/>
</dbReference>
<evidence type="ECO:0000256" key="4">
    <source>
        <dbReference type="ARBA" id="ARBA00022989"/>
    </source>
</evidence>
<dbReference type="InterPro" id="IPR027470">
    <property type="entry name" value="Cation_efflux_CTD"/>
</dbReference>
<gene>
    <name evidence="9" type="ORF">KHC33_11980</name>
</gene>
<dbReference type="Pfam" id="PF16916">
    <property type="entry name" value="ZT_dimer"/>
    <property type="match status" value="1"/>
</dbReference>
<dbReference type="EMBL" id="CP075546">
    <property type="protein sequence ID" value="QVV88048.1"/>
    <property type="molecule type" value="Genomic_DNA"/>
</dbReference>
<dbReference type="Proteomes" id="UP000680656">
    <property type="component" value="Chromosome"/>
</dbReference>
<dbReference type="AlphaFoldDB" id="A0A8E7EG87"/>
<evidence type="ECO:0000256" key="5">
    <source>
        <dbReference type="ARBA" id="ARBA00023136"/>
    </source>
</evidence>
<dbReference type="SUPFAM" id="SSF160240">
    <property type="entry name" value="Cation efflux protein cytoplasmic domain-like"/>
    <property type="match status" value="1"/>
</dbReference>
<dbReference type="GO" id="GO:0008324">
    <property type="term" value="F:monoatomic cation transmembrane transporter activity"/>
    <property type="evidence" value="ECO:0007669"/>
    <property type="project" value="InterPro"/>
</dbReference>
<keyword evidence="5 6" id="KW-0472">Membrane</keyword>
<feature type="transmembrane region" description="Helical" evidence="6">
    <location>
        <begin position="119"/>
        <end position="138"/>
    </location>
</feature>
<keyword evidence="2" id="KW-0813">Transport</keyword>
<dbReference type="GeneID" id="65097914"/>
<evidence type="ECO:0000256" key="2">
    <source>
        <dbReference type="ARBA" id="ARBA00022448"/>
    </source>
</evidence>
<dbReference type="KEGG" id="mrtj:KHC33_11980"/>
<reference evidence="9 10" key="1">
    <citation type="submission" date="2021-05" db="EMBL/GenBank/DDBJ databases">
        <title>A novel Methanospirillum isolate from a pyrite-forming mixed culture.</title>
        <authorList>
            <person name="Bunk B."/>
            <person name="Sproer C."/>
            <person name="Spring S."/>
            <person name="Pester M."/>
        </authorList>
    </citation>
    <scope>NUCLEOTIDE SEQUENCE [LARGE SCALE GENOMIC DNA]</scope>
    <source>
        <strain evidence="9 10">J.3.6.1-F.2.7.3</strain>
    </source>
</reference>
<evidence type="ECO:0000259" key="7">
    <source>
        <dbReference type="Pfam" id="PF01545"/>
    </source>
</evidence>
<feature type="transmembrane region" description="Helical" evidence="6">
    <location>
        <begin position="192"/>
        <end position="210"/>
    </location>
</feature>
<dbReference type="RefSeq" id="WP_214418865.1">
    <property type="nucleotide sequence ID" value="NZ_CP075546.1"/>
</dbReference>
<protein>
    <submittedName>
        <fullName evidence="9">Cation diffusion facilitator family transporter</fullName>
    </submittedName>
</protein>
<feature type="transmembrane region" description="Helical" evidence="6">
    <location>
        <begin position="85"/>
        <end position="107"/>
    </location>
</feature>
<dbReference type="PANTHER" id="PTHR43840:SF15">
    <property type="entry name" value="MITOCHONDRIAL METAL TRANSPORTER 1-RELATED"/>
    <property type="match status" value="1"/>
</dbReference>
<dbReference type="InterPro" id="IPR050291">
    <property type="entry name" value="CDF_Transporter"/>
</dbReference>
<feature type="domain" description="Cation efflux protein transmembrane" evidence="7">
    <location>
        <begin position="18"/>
        <end position="217"/>
    </location>
</feature>
<dbReference type="InterPro" id="IPR002524">
    <property type="entry name" value="Cation_efflux"/>
</dbReference>
<accession>A0A8E7EG87</accession>
<feature type="domain" description="Cation efflux protein cytoplasmic" evidence="8">
    <location>
        <begin position="230"/>
        <end position="293"/>
    </location>
</feature>
<dbReference type="InterPro" id="IPR058533">
    <property type="entry name" value="Cation_efflux_TM"/>
</dbReference>
<dbReference type="NCBIfam" id="TIGR01297">
    <property type="entry name" value="CDF"/>
    <property type="match status" value="1"/>
</dbReference>
<dbReference type="Gene3D" id="3.30.70.1350">
    <property type="entry name" value="Cation efflux protein, cytoplasmic domain"/>
    <property type="match status" value="1"/>
</dbReference>
<dbReference type="InterPro" id="IPR027469">
    <property type="entry name" value="Cation_efflux_TMD_sf"/>
</dbReference>
<organism evidence="9 10">
    <name type="scientific">Methanospirillum purgamenti</name>
    <dbReference type="NCBI Taxonomy" id="2834276"/>
    <lineage>
        <taxon>Archaea</taxon>
        <taxon>Methanobacteriati</taxon>
        <taxon>Methanobacteriota</taxon>
        <taxon>Stenosarchaea group</taxon>
        <taxon>Methanomicrobia</taxon>
        <taxon>Methanomicrobiales</taxon>
        <taxon>Methanospirillaceae</taxon>
        <taxon>Methanospirillum</taxon>
    </lineage>
</organism>
<dbReference type="Pfam" id="PF01545">
    <property type="entry name" value="Cation_efflux"/>
    <property type="match status" value="1"/>
</dbReference>
<sequence>MSPSSEPSLPSSKEKTIFHSFLVAVLIWIPNIIAVMLSGSVTMLADVVKDGNELLSTFMAWMIIRKLSKGDHSTYDYGMGKFETITGLITGIVMFISLFLVFYSSISRILVPAQIHEEGAILGIILYIISISATARQWRKMHQKSKKEHSPILESQWRLFRIKTISDILVLGTLVASTVFQEFWWSDFFDPVSSFIIGIILLLSGYHIIFSSFQDLLDKTIDESYQFLILQDLAEFFDEYVAFHGVKSRRSGNRVFIEIFLEFDGDRKMGDVQAVINRMKSSIEQKIDKSTISIVPTSNPGSYEKIMR</sequence>
<evidence type="ECO:0000256" key="6">
    <source>
        <dbReference type="SAM" id="Phobius"/>
    </source>
</evidence>
<dbReference type="SUPFAM" id="SSF161111">
    <property type="entry name" value="Cation efflux protein transmembrane domain-like"/>
    <property type="match status" value="1"/>
</dbReference>
<comment type="subcellular location">
    <subcellularLocation>
        <location evidence="1">Membrane</location>
        <topology evidence="1">Multi-pass membrane protein</topology>
    </subcellularLocation>
</comment>
<proteinExistence type="predicted"/>
<evidence type="ECO:0000313" key="9">
    <source>
        <dbReference type="EMBL" id="QVV88048.1"/>
    </source>
</evidence>
<evidence type="ECO:0000259" key="8">
    <source>
        <dbReference type="Pfam" id="PF16916"/>
    </source>
</evidence>
<keyword evidence="4 6" id="KW-1133">Transmembrane helix</keyword>
<feature type="transmembrane region" description="Helical" evidence="6">
    <location>
        <begin position="159"/>
        <end position="180"/>
    </location>
</feature>
<feature type="transmembrane region" description="Helical" evidence="6">
    <location>
        <begin position="21"/>
        <end position="41"/>
    </location>
</feature>
<keyword evidence="10" id="KW-1185">Reference proteome</keyword>
<keyword evidence="3 6" id="KW-0812">Transmembrane</keyword>
<evidence type="ECO:0000256" key="1">
    <source>
        <dbReference type="ARBA" id="ARBA00004141"/>
    </source>
</evidence>
<dbReference type="PANTHER" id="PTHR43840">
    <property type="entry name" value="MITOCHONDRIAL METAL TRANSPORTER 1-RELATED"/>
    <property type="match status" value="1"/>
</dbReference>
<dbReference type="Gene3D" id="1.20.1510.10">
    <property type="entry name" value="Cation efflux protein transmembrane domain"/>
    <property type="match status" value="1"/>
</dbReference>